<sequence length="147" mass="16720">MSNFSKLQAIVNGFNFKKGDYVGAEDQLSRFAESYAQLSLEDAELLRSKFDSKDRLGWLRIASTLFVKGFADADSMEKEKLCRIFFALYSFENLEFGFDGAMDVISVSDQRKAMLAWLKGIGSNLANSLVMMPQKTIWKIRYSLPNE</sequence>
<keyword evidence="2" id="KW-1185">Reference proteome</keyword>
<dbReference type="EMBL" id="CP001801">
    <property type="protein sequence ID" value="ACX95227.1"/>
    <property type="molecule type" value="Genomic_DNA"/>
</dbReference>
<accession>D0KXQ4</accession>
<dbReference type="RefSeq" id="WP_012823263.1">
    <property type="nucleotide sequence ID" value="NC_013422.1"/>
</dbReference>
<proteinExistence type="predicted"/>
<evidence type="ECO:0000313" key="2">
    <source>
        <dbReference type="Proteomes" id="UP000009102"/>
    </source>
</evidence>
<organism evidence="1 2">
    <name type="scientific">Halothiobacillus neapolitanus (strain ATCC 23641 / DSM 15147 / CIP 104769 / NCIMB 8539 / c2)</name>
    <name type="common">Thiobacillus neapolitanus</name>
    <dbReference type="NCBI Taxonomy" id="555778"/>
    <lineage>
        <taxon>Bacteria</taxon>
        <taxon>Pseudomonadati</taxon>
        <taxon>Pseudomonadota</taxon>
        <taxon>Gammaproteobacteria</taxon>
        <taxon>Chromatiales</taxon>
        <taxon>Halothiobacillaceae</taxon>
        <taxon>Halothiobacillus</taxon>
    </lineage>
</organism>
<dbReference type="KEGG" id="hna:Hneap_0364"/>
<dbReference type="AlphaFoldDB" id="D0KXQ4"/>
<reference evidence="1 2" key="1">
    <citation type="submission" date="2009-10" db="EMBL/GenBank/DDBJ databases">
        <title>Complete sequence of Halothiobacillus neapolitanus c2.</title>
        <authorList>
            <consortium name="US DOE Joint Genome Institute"/>
            <person name="Lucas S."/>
            <person name="Copeland A."/>
            <person name="Lapidus A."/>
            <person name="Glavina del Rio T."/>
            <person name="Tice H."/>
            <person name="Bruce D."/>
            <person name="Goodwin L."/>
            <person name="Pitluck S."/>
            <person name="Davenport K."/>
            <person name="Brettin T."/>
            <person name="Detter J.C."/>
            <person name="Han C."/>
            <person name="Tapia R."/>
            <person name="Larimer F."/>
            <person name="Land M."/>
            <person name="Hauser L."/>
            <person name="Kyrpides N."/>
            <person name="Mikhailova N."/>
            <person name="Kerfeld C."/>
            <person name="Cannon G."/>
            <person name="Heinhort S."/>
        </authorList>
    </citation>
    <scope>NUCLEOTIDE SEQUENCE [LARGE SCALE GENOMIC DNA]</scope>
    <source>
        <strain evidence="2">ATCC 23641 / c2</strain>
    </source>
</reference>
<protein>
    <submittedName>
        <fullName evidence="1">Uncharacterized protein</fullName>
    </submittedName>
</protein>
<dbReference type="Proteomes" id="UP000009102">
    <property type="component" value="Chromosome"/>
</dbReference>
<evidence type="ECO:0000313" key="1">
    <source>
        <dbReference type="EMBL" id="ACX95227.1"/>
    </source>
</evidence>
<dbReference type="STRING" id="555778.Hneap_0364"/>
<name>D0KXQ4_HALNC</name>
<dbReference type="HOGENOM" id="CLU_1765488_0_0_6"/>
<gene>
    <name evidence="1" type="ordered locus">Hneap_0364</name>
</gene>